<evidence type="ECO:0000313" key="6">
    <source>
        <dbReference type="Proteomes" id="UP000053699"/>
    </source>
</evidence>
<dbReference type="STRING" id="480418.GCA_000975265_02971"/>
<feature type="domain" description="CoA carboxyltransferase N-terminal" evidence="3">
    <location>
        <begin position="1"/>
        <end position="236"/>
    </location>
</feature>
<dbReference type="InterPro" id="IPR011763">
    <property type="entry name" value="COA_CT_C"/>
</dbReference>
<comment type="similarity">
    <text evidence="1">Belongs to the AccD/PCCB family.</text>
</comment>
<dbReference type="GO" id="GO:0016740">
    <property type="term" value="F:transferase activity"/>
    <property type="evidence" value="ECO:0007669"/>
    <property type="project" value="UniProtKB-KW"/>
</dbReference>
<dbReference type="PATRIC" id="fig|480418.6.peg.4413"/>
<dbReference type="PRINTS" id="PR01070">
    <property type="entry name" value="ACCCTRFRASEB"/>
</dbReference>
<proteinExistence type="inferred from homology"/>
<dbReference type="Pfam" id="PF01039">
    <property type="entry name" value="Carboxyl_trans"/>
    <property type="match status" value="1"/>
</dbReference>
<dbReference type="AlphaFoldDB" id="A0A0F4EPD5"/>
<sequence>MSRITTDQLREAVLDAGSFVSWDREPLTLPVTESYARELTDARVASGLDESVLTGQGSVFGRQVAIILCEFSFLGGSIGVAAAERITAAVQRATAERLPLLASPSSGGTRMQEGTVAFLQMVKIVAAVKLHKRAGLPYLVYLRNPTTGGAFASWGSLGHVTFAEPGALIGFLGPRVYELLYGEPFPSGIQTAENLQRHGVIDAIVTLDGLRLTLDRALAVIADIPKPIPTPRRPEPIPNVPAWNSVMASRRPERPGVEQVLRHGATDRVLLSGTGHGEAATTLLALARFAGQPAVVLGQQREACRLVGPASLREARRGMALAAELRLPLVLVIDTAGPALSAEAEQGGLAGQIAQCLAELVTLDTPTVSILLGQGSGGPALAMVPADRVLAALHGWLAPLPPEGASAIVFRDIVHAAELASAQGIRSSDLLKSGIVDVIVPEHPDAADEPVEFCQRLCSAIATELHALREIPDSQRLATRLQRYRRIGLPHHT</sequence>
<evidence type="ECO:0000313" key="5">
    <source>
        <dbReference type="EMBL" id="KJX74753.1"/>
    </source>
</evidence>
<evidence type="ECO:0000256" key="2">
    <source>
        <dbReference type="ARBA" id="ARBA00022679"/>
    </source>
</evidence>
<dbReference type="PANTHER" id="PTHR42995:SF5">
    <property type="entry name" value="ACETYL-COENZYME A CARBOXYLASE CARBOXYL TRANSFERASE SUBUNIT BETA, CHLOROPLASTIC"/>
    <property type="match status" value="1"/>
</dbReference>
<gene>
    <name evidence="5" type="primary">accD3</name>
    <name evidence="5" type="ORF">MLPM_2119</name>
</gene>
<dbReference type="PROSITE" id="PS50980">
    <property type="entry name" value="COA_CT_NTER"/>
    <property type="match status" value="1"/>
</dbReference>
<keyword evidence="2 5" id="KW-0808">Transferase</keyword>
<dbReference type="InterPro" id="IPR034733">
    <property type="entry name" value="AcCoA_carboxyl_beta"/>
</dbReference>
<dbReference type="InterPro" id="IPR000438">
    <property type="entry name" value="Acetyl_CoA_COase_Trfase_b_su"/>
</dbReference>
<organism evidence="5 6">
    <name type="scientific">Mycobacterium lepromatosis</name>
    <dbReference type="NCBI Taxonomy" id="480418"/>
    <lineage>
        <taxon>Bacteria</taxon>
        <taxon>Bacillati</taxon>
        <taxon>Actinomycetota</taxon>
        <taxon>Actinomycetes</taxon>
        <taxon>Mycobacteriales</taxon>
        <taxon>Mycobacteriaceae</taxon>
        <taxon>Mycobacterium</taxon>
    </lineage>
</organism>
<dbReference type="OrthoDB" id="9772975at2"/>
<dbReference type="RefSeq" id="WP_045843608.1">
    <property type="nucleotide sequence ID" value="NZ_CP083405.1"/>
</dbReference>
<keyword evidence="6" id="KW-1185">Reference proteome</keyword>
<dbReference type="GO" id="GO:0006633">
    <property type="term" value="P:fatty acid biosynthetic process"/>
    <property type="evidence" value="ECO:0007669"/>
    <property type="project" value="InterPro"/>
</dbReference>
<dbReference type="PROSITE" id="PS50989">
    <property type="entry name" value="COA_CT_CTER"/>
    <property type="match status" value="1"/>
</dbReference>
<dbReference type="SUPFAM" id="SSF52096">
    <property type="entry name" value="ClpP/crotonase"/>
    <property type="match status" value="2"/>
</dbReference>
<dbReference type="InterPro" id="IPR029045">
    <property type="entry name" value="ClpP/crotonase-like_dom_sf"/>
</dbReference>
<protein>
    <submittedName>
        <fullName evidence="5">Putative acetyl-CoA carboxylase carboxyltransferase (Beta subunit) accD3</fullName>
    </submittedName>
</protein>
<dbReference type="GO" id="GO:2001295">
    <property type="term" value="P:malonyl-CoA biosynthetic process"/>
    <property type="evidence" value="ECO:0007669"/>
    <property type="project" value="TreeGrafter"/>
</dbReference>
<dbReference type="PANTHER" id="PTHR42995">
    <property type="entry name" value="ACETYL-COENZYME A CARBOXYLASE CARBOXYL TRANSFERASE SUBUNIT BETA, CHLOROPLASTIC"/>
    <property type="match status" value="1"/>
</dbReference>
<accession>A0A0F4EPD5</accession>
<evidence type="ECO:0000256" key="1">
    <source>
        <dbReference type="ARBA" id="ARBA00006102"/>
    </source>
</evidence>
<dbReference type="EMBL" id="JRPY01000091">
    <property type="protein sequence ID" value="KJX74753.1"/>
    <property type="molecule type" value="Genomic_DNA"/>
</dbReference>
<dbReference type="Proteomes" id="UP000053699">
    <property type="component" value="Unassembled WGS sequence"/>
</dbReference>
<feature type="domain" description="CoA carboxyltransferase C-terminal" evidence="4">
    <location>
        <begin position="242"/>
        <end position="467"/>
    </location>
</feature>
<evidence type="ECO:0000259" key="3">
    <source>
        <dbReference type="PROSITE" id="PS50980"/>
    </source>
</evidence>
<name>A0A0F4EPD5_9MYCO</name>
<dbReference type="GO" id="GO:0009317">
    <property type="term" value="C:acetyl-CoA carboxylase complex"/>
    <property type="evidence" value="ECO:0007669"/>
    <property type="project" value="InterPro"/>
</dbReference>
<evidence type="ECO:0000259" key="4">
    <source>
        <dbReference type="PROSITE" id="PS50989"/>
    </source>
</evidence>
<reference evidence="5 6" key="1">
    <citation type="journal article" date="2015" name="Proc. Natl. Acad. Sci. U.S.A.">
        <title>Insight into the evolution and origin of leprosy bacilli from the genome sequence of Mycobacterium lepromatosis.</title>
        <authorList>
            <person name="Singh P."/>
            <person name="Benjak A."/>
            <person name="Schuenemann V.J."/>
            <person name="Herbig A."/>
            <person name="Avanzi C."/>
            <person name="Busso P."/>
            <person name="Nieselt K."/>
            <person name="Krause J."/>
            <person name="Vera-Cabrera L."/>
            <person name="Cole S.T."/>
        </authorList>
    </citation>
    <scope>NUCLEOTIDE SEQUENCE [LARGE SCALE GENOMIC DNA]</scope>
    <source>
        <strain evidence="5 6">Mx1-22A</strain>
    </source>
</reference>
<dbReference type="GO" id="GO:0003989">
    <property type="term" value="F:acetyl-CoA carboxylase activity"/>
    <property type="evidence" value="ECO:0007669"/>
    <property type="project" value="InterPro"/>
</dbReference>
<comment type="caution">
    <text evidence="5">The sequence shown here is derived from an EMBL/GenBank/DDBJ whole genome shotgun (WGS) entry which is preliminary data.</text>
</comment>
<dbReference type="InterPro" id="IPR011762">
    <property type="entry name" value="COA_CT_N"/>
</dbReference>
<dbReference type="Gene3D" id="3.90.226.10">
    <property type="entry name" value="2-enoyl-CoA Hydratase, Chain A, domain 1"/>
    <property type="match status" value="2"/>
</dbReference>